<dbReference type="PANTHER" id="PTHR33798:SF5">
    <property type="entry name" value="FLAVIN REDUCTASE LIKE DOMAIN-CONTAINING PROTEIN"/>
    <property type="match status" value="1"/>
</dbReference>
<evidence type="ECO:0000256" key="2">
    <source>
        <dbReference type="ARBA" id="ARBA00022630"/>
    </source>
</evidence>
<evidence type="ECO:0000256" key="1">
    <source>
        <dbReference type="ARBA" id="ARBA00001917"/>
    </source>
</evidence>
<keyword evidence="3" id="KW-0288">FMN</keyword>
<comment type="similarity">
    <text evidence="4">Belongs to the flavoredoxin family.</text>
</comment>
<dbReference type="Pfam" id="PF01613">
    <property type="entry name" value="Flavin_Reduct"/>
    <property type="match status" value="1"/>
</dbReference>
<dbReference type="SMART" id="SM00903">
    <property type="entry name" value="Flavin_Reduct"/>
    <property type="match status" value="1"/>
</dbReference>
<proteinExistence type="inferred from homology"/>
<accession>A0AAP2Z7K8</accession>
<dbReference type="SUPFAM" id="SSF50475">
    <property type="entry name" value="FMN-binding split barrel"/>
    <property type="match status" value="1"/>
</dbReference>
<reference evidence="6 7" key="1">
    <citation type="submission" date="2022-09" db="EMBL/GenBank/DDBJ databases">
        <title>Enrichment on poylsaccharides allowed isolation of novel metabolic and taxonomic groups of Haloarchaea.</title>
        <authorList>
            <person name="Sorokin D.Y."/>
            <person name="Elcheninov A.G."/>
            <person name="Khizhniak T.V."/>
            <person name="Kolganova T.V."/>
            <person name="Kublanov I.V."/>
        </authorList>
    </citation>
    <scope>NUCLEOTIDE SEQUENCE [LARGE SCALE GENOMIC DNA]</scope>
    <source>
        <strain evidence="6 7">AArc-curdl1</strain>
    </source>
</reference>
<dbReference type="GO" id="GO:0010181">
    <property type="term" value="F:FMN binding"/>
    <property type="evidence" value="ECO:0007669"/>
    <property type="project" value="InterPro"/>
</dbReference>
<keyword evidence="7" id="KW-1185">Reference proteome</keyword>
<dbReference type="InterPro" id="IPR002563">
    <property type="entry name" value="Flavin_Rdtase-like_dom"/>
</dbReference>
<dbReference type="Gene3D" id="2.30.110.10">
    <property type="entry name" value="Electron Transport, Fmn-binding Protein, Chain A"/>
    <property type="match status" value="1"/>
</dbReference>
<dbReference type="InterPro" id="IPR012349">
    <property type="entry name" value="Split_barrel_FMN-bd"/>
</dbReference>
<organism evidence="6 7">
    <name type="scientific">Natronosalvus hydrolyticus</name>
    <dbReference type="NCBI Taxonomy" id="2979988"/>
    <lineage>
        <taxon>Archaea</taxon>
        <taxon>Methanobacteriati</taxon>
        <taxon>Methanobacteriota</taxon>
        <taxon>Stenosarchaea group</taxon>
        <taxon>Halobacteria</taxon>
        <taxon>Halobacteriales</taxon>
        <taxon>Natrialbaceae</taxon>
        <taxon>Natronosalvus</taxon>
    </lineage>
</organism>
<name>A0AAP2Z7K8_9EURY</name>
<dbReference type="RefSeq" id="WP_342808378.1">
    <property type="nucleotide sequence ID" value="NZ_JAOPJZ010000005.1"/>
</dbReference>
<evidence type="ECO:0000259" key="5">
    <source>
        <dbReference type="SMART" id="SM00903"/>
    </source>
</evidence>
<dbReference type="EMBL" id="JAOPJZ010000005">
    <property type="protein sequence ID" value="MCU4752031.1"/>
    <property type="molecule type" value="Genomic_DNA"/>
</dbReference>
<keyword evidence="2" id="KW-0285">Flavoprotein</keyword>
<evidence type="ECO:0000313" key="6">
    <source>
        <dbReference type="EMBL" id="MCU4752031.1"/>
    </source>
</evidence>
<gene>
    <name evidence="6" type="ORF">OB919_08545</name>
</gene>
<evidence type="ECO:0000256" key="3">
    <source>
        <dbReference type="ARBA" id="ARBA00022643"/>
    </source>
</evidence>
<dbReference type="AlphaFoldDB" id="A0AAP2Z7K8"/>
<protein>
    <submittedName>
        <fullName evidence="6">Flavin reductase family protein</fullName>
    </submittedName>
</protein>
<feature type="domain" description="Flavin reductase like" evidence="5">
    <location>
        <begin position="33"/>
        <end position="183"/>
    </location>
</feature>
<dbReference type="PANTHER" id="PTHR33798">
    <property type="entry name" value="FLAVOPROTEIN OXYGENASE"/>
    <property type="match status" value="1"/>
</dbReference>
<evidence type="ECO:0000256" key="4">
    <source>
        <dbReference type="ARBA" id="ARBA00038054"/>
    </source>
</evidence>
<evidence type="ECO:0000313" key="7">
    <source>
        <dbReference type="Proteomes" id="UP001321047"/>
    </source>
</evidence>
<dbReference type="Proteomes" id="UP001321047">
    <property type="component" value="Unassembled WGS sequence"/>
</dbReference>
<comment type="cofactor">
    <cofactor evidence="1">
        <name>FMN</name>
        <dbReference type="ChEBI" id="CHEBI:58210"/>
    </cofactor>
</comment>
<comment type="caution">
    <text evidence="6">The sequence shown here is derived from an EMBL/GenBank/DDBJ whole genome shotgun (WGS) entry which is preliminary data.</text>
</comment>
<sequence>MTGEAESGAEGITETLEIDVDEHEGSLYRVLSSVVVPRPIAWVSTTSEGGVDNLAPYSFFTVAAIDPPTVLFAPVDAADGLKDTPQNIEDTGEFVINLVTEGLTEAMNATSATLEAGESEFDHADIERAPSTVVIPPRVAASKAAFECTLEELLDVGGSTLVLGRVRYVHLEESVTTDGKIDIEQVDAVGRLAGSWYAKTTKRLSLERPP</sequence>